<dbReference type="InterPro" id="IPR010753">
    <property type="entry name" value="DUF1330"/>
</dbReference>
<proteinExistence type="predicted"/>
<dbReference type="Proteomes" id="UP000184191">
    <property type="component" value="Unassembled WGS sequence"/>
</dbReference>
<dbReference type="AlphaFoldDB" id="A0A1M7A2P4"/>
<protein>
    <submittedName>
        <fullName evidence="2">Uncharacterized conserved protein, DUF1330 family</fullName>
    </submittedName>
</protein>
<name>A0A1M7A2P4_9RHOB</name>
<keyword evidence="3" id="KW-1185">Reference proteome</keyword>
<dbReference type="EMBL" id="FRBN01000012">
    <property type="protein sequence ID" value="SHL37021.1"/>
    <property type="molecule type" value="Genomic_DNA"/>
</dbReference>
<dbReference type="OrthoDB" id="9806380at2"/>
<dbReference type="SUPFAM" id="SSF54909">
    <property type="entry name" value="Dimeric alpha+beta barrel"/>
    <property type="match status" value="1"/>
</dbReference>
<gene>
    <name evidence="2" type="ORF">SAMN05444414_11214</name>
</gene>
<evidence type="ECO:0000259" key="1">
    <source>
        <dbReference type="Pfam" id="PF07045"/>
    </source>
</evidence>
<evidence type="ECO:0000313" key="2">
    <source>
        <dbReference type="EMBL" id="SHL37021.1"/>
    </source>
</evidence>
<feature type="domain" description="DUF1330" evidence="1">
    <location>
        <begin position="3"/>
        <end position="91"/>
    </location>
</feature>
<dbReference type="RefSeq" id="WP_073198256.1">
    <property type="nucleotide sequence ID" value="NZ_FRBN01000012.1"/>
</dbReference>
<organism evidence="2 3">
    <name type="scientific">Roseovarius marisflavi</name>
    <dbReference type="NCBI Taxonomy" id="1054996"/>
    <lineage>
        <taxon>Bacteria</taxon>
        <taxon>Pseudomonadati</taxon>
        <taxon>Pseudomonadota</taxon>
        <taxon>Alphaproteobacteria</taxon>
        <taxon>Rhodobacterales</taxon>
        <taxon>Roseobacteraceae</taxon>
        <taxon>Roseovarius</taxon>
    </lineage>
</organism>
<dbReference type="STRING" id="1054996.SAMN05444414_11214"/>
<dbReference type="InterPro" id="IPR011008">
    <property type="entry name" value="Dimeric_a/b-barrel"/>
</dbReference>
<reference evidence="3" key="1">
    <citation type="submission" date="2016-11" db="EMBL/GenBank/DDBJ databases">
        <authorList>
            <person name="Varghese N."/>
            <person name="Submissions S."/>
        </authorList>
    </citation>
    <scope>NUCLEOTIDE SEQUENCE [LARGE SCALE GENOMIC DNA]</scope>
    <source>
        <strain evidence="3">DSM 29327</strain>
    </source>
</reference>
<evidence type="ECO:0000313" key="3">
    <source>
        <dbReference type="Proteomes" id="UP000184191"/>
    </source>
</evidence>
<dbReference type="Pfam" id="PF07045">
    <property type="entry name" value="DUF1330"/>
    <property type="match status" value="1"/>
</dbReference>
<accession>A0A1M7A2P4</accession>
<dbReference type="Gene3D" id="3.30.70.100">
    <property type="match status" value="1"/>
</dbReference>
<sequence length="93" mass="9505">MIYAYAALTITNPESLAAYREKAGAALALYGGSVVSASKDLSALDGAPSLPDMAAILSFPDRESALGWINDPELADVHALRRGAGGSDAILLG</sequence>